<dbReference type="Pfam" id="PF05635">
    <property type="entry name" value="23S_rRNA_IVP"/>
    <property type="match status" value="1"/>
</dbReference>
<sequence>MDFVDKIYEITKQLPADEKLGLFSQTRRAAVSIPSNIAEGAGRNSTKEFIRFLDIANASLSELETQLNIISRLGFAETKDLIANDVTSIRKMLYKLRQALMKKLEK</sequence>
<accession>A0A1H1LUY9</accession>
<evidence type="ECO:0000313" key="1">
    <source>
        <dbReference type="EMBL" id="SDR78102.1"/>
    </source>
</evidence>
<gene>
    <name evidence="1" type="ORF">SAMN04488552_1004</name>
</gene>
<dbReference type="Proteomes" id="UP000198858">
    <property type="component" value="Chromosome I"/>
</dbReference>
<dbReference type="STRING" id="1250231.SAMN04488552_1004"/>
<keyword evidence="2" id="KW-1185">Reference proteome</keyword>
<name>A0A1H1LUY9_9FLAO</name>
<dbReference type="InterPro" id="IPR012657">
    <property type="entry name" value="23S_rRNA-intervening_sequence"/>
</dbReference>
<protein>
    <submittedName>
        <fullName evidence="1">Four helix bundle protein</fullName>
    </submittedName>
</protein>
<dbReference type="EMBL" id="LT629745">
    <property type="protein sequence ID" value="SDR78102.1"/>
    <property type="molecule type" value="Genomic_DNA"/>
</dbReference>
<dbReference type="CDD" id="cd16377">
    <property type="entry name" value="23S_rRNA_IVP_like"/>
    <property type="match status" value="1"/>
</dbReference>
<dbReference type="NCBIfam" id="TIGR02436">
    <property type="entry name" value="four helix bundle protein"/>
    <property type="match status" value="1"/>
</dbReference>
<proteinExistence type="predicted"/>
<organism evidence="1 2">
    <name type="scientific">Christiangramia echinicola</name>
    <dbReference type="NCBI Taxonomy" id="279359"/>
    <lineage>
        <taxon>Bacteria</taxon>
        <taxon>Pseudomonadati</taxon>
        <taxon>Bacteroidota</taxon>
        <taxon>Flavobacteriia</taxon>
        <taxon>Flavobacteriales</taxon>
        <taxon>Flavobacteriaceae</taxon>
        <taxon>Christiangramia</taxon>
    </lineage>
</organism>
<dbReference type="Gene3D" id="1.20.1440.60">
    <property type="entry name" value="23S rRNA-intervening sequence"/>
    <property type="match status" value="1"/>
</dbReference>
<dbReference type="SUPFAM" id="SSF158446">
    <property type="entry name" value="IVS-encoded protein-like"/>
    <property type="match status" value="1"/>
</dbReference>
<dbReference type="AlphaFoldDB" id="A0A1H1LUY9"/>
<evidence type="ECO:0000313" key="2">
    <source>
        <dbReference type="Proteomes" id="UP000198858"/>
    </source>
</evidence>
<dbReference type="InterPro" id="IPR036583">
    <property type="entry name" value="23S_rRNA_IVS_sf"/>
</dbReference>
<dbReference type="PANTHER" id="PTHR38471">
    <property type="entry name" value="FOUR HELIX BUNDLE PROTEIN"/>
    <property type="match status" value="1"/>
</dbReference>
<reference evidence="1 2" key="1">
    <citation type="submission" date="2016-10" db="EMBL/GenBank/DDBJ databases">
        <authorList>
            <person name="Varghese N."/>
            <person name="Submissions S."/>
        </authorList>
    </citation>
    <scope>NUCLEOTIDE SEQUENCE [LARGE SCALE GENOMIC DNA]</scope>
    <source>
        <strain evidence="1 2">Mar_2010_102</strain>
    </source>
</reference>
<dbReference type="PANTHER" id="PTHR38471:SF2">
    <property type="entry name" value="FOUR HELIX BUNDLE PROTEIN"/>
    <property type="match status" value="1"/>
</dbReference>